<comment type="caution">
    <text evidence="1">The sequence shown here is derived from an EMBL/GenBank/DDBJ whole genome shotgun (WGS) entry which is preliminary data.</text>
</comment>
<sequence length="69" mass="7832">MGCAASKQFTKKASFDDYTHKLDSDDQTNLGMIAFKSLEKKHMQVNLEMISKTCSPENKCRLGEMVEEI</sequence>
<reference evidence="1" key="1">
    <citation type="submission" date="2021-01" db="EMBL/GenBank/DDBJ databases">
        <authorList>
            <consortium name="Genoscope - CEA"/>
            <person name="William W."/>
        </authorList>
    </citation>
    <scope>NUCLEOTIDE SEQUENCE</scope>
</reference>
<name>A0A8S1NSD5_9CILI</name>
<dbReference type="AlphaFoldDB" id="A0A8S1NSD5"/>
<keyword evidence="2" id="KW-1185">Reference proteome</keyword>
<dbReference type="EMBL" id="CAJJDN010000059">
    <property type="protein sequence ID" value="CAD8092393.1"/>
    <property type="molecule type" value="Genomic_DNA"/>
</dbReference>
<proteinExistence type="predicted"/>
<evidence type="ECO:0000313" key="2">
    <source>
        <dbReference type="Proteomes" id="UP000692954"/>
    </source>
</evidence>
<gene>
    <name evidence="1" type="ORF">PSON_ATCC_30995.1.T0590028</name>
</gene>
<dbReference type="Proteomes" id="UP000692954">
    <property type="component" value="Unassembled WGS sequence"/>
</dbReference>
<protein>
    <submittedName>
        <fullName evidence="1">Uncharacterized protein</fullName>
    </submittedName>
</protein>
<accession>A0A8S1NSD5</accession>
<organism evidence="1 2">
    <name type="scientific">Paramecium sonneborni</name>
    <dbReference type="NCBI Taxonomy" id="65129"/>
    <lineage>
        <taxon>Eukaryota</taxon>
        <taxon>Sar</taxon>
        <taxon>Alveolata</taxon>
        <taxon>Ciliophora</taxon>
        <taxon>Intramacronucleata</taxon>
        <taxon>Oligohymenophorea</taxon>
        <taxon>Peniculida</taxon>
        <taxon>Parameciidae</taxon>
        <taxon>Paramecium</taxon>
    </lineage>
</organism>
<evidence type="ECO:0000313" key="1">
    <source>
        <dbReference type="EMBL" id="CAD8092393.1"/>
    </source>
</evidence>
<dbReference type="OrthoDB" id="282816at2759"/>